<feature type="compositionally biased region" description="Polar residues" evidence="1">
    <location>
        <begin position="1"/>
        <end position="11"/>
    </location>
</feature>
<sequence length="69" mass="7537">MQAYNQSQSAPSPRASHGSISGTGAFVTCSFYLSSYWCIPPLWCSSMMSMWTIFANRTPQWCSMGGAGK</sequence>
<evidence type="ECO:0000313" key="3">
    <source>
        <dbReference type="Proteomes" id="UP000799757"/>
    </source>
</evidence>
<feature type="region of interest" description="Disordered" evidence="1">
    <location>
        <begin position="1"/>
        <end position="20"/>
    </location>
</feature>
<proteinExistence type="predicted"/>
<protein>
    <submittedName>
        <fullName evidence="2">Uncharacterized protein</fullName>
    </submittedName>
</protein>
<evidence type="ECO:0000313" key="2">
    <source>
        <dbReference type="EMBL" id="KAF2801092.1"/>
    </source>
</evidence>
<reference evidence="2" key="1">
    <citation type="journal article" date="2020" name="Stud. Mycol.">
        <title>101 Dothideomycetes genomes: a test case for predicting lifestyles and emergence of pathogens.</title>
        <authorList>
            <person name="Haridas S."/>
            <person name="Albert R."/>
            <person name="Binder M."/>
            <person name="Bloem J."/>
            <person name="Labutti K."/>
            <person name="Salamov A."/>
            <person name="Andreopoulos B."/>
            <person name="Baker S."/>
            <person name="Barry K."/>
            <person name="Bills G."/>
            <person name="Bluhm B."/>
            <person name="Cannon C."/>
            <person name="Castanera R."/>
            <person name="Culley D."/>
            <person name="Daum C."/>
            <person name="Ezra D."/>
            <person name="Gonzalez J."/>
            <person name="Henrissat B."/>
            <person name="Kuo A."/>
            <person name="Liang C."/>
            <person name="Lipzen A."/>
            <person name="Lutzoni F."/>
            <person name="Magnuson J."/>
            <person name="Mondo S."/>
            <person name="Nolan M."/>
            <person name="Ohm R."/>
            <person name="Pangilinan J."/>
            <person name="Park H.-J."/>
            <person name="Ramirez L."/>
            <person name="Alfaro M."/>
            <person name="Sun H."/>
            <person name="Tritt A."/>
            <person name="Yoshinaga Y."/>
            <person name="Zwiers L.-H."/>
            <person name="Turgeon B."/>
            <person name="Goodwin S."/>
            <person name="Spatafora J."/>
            <person name="Crous P."/>
            <person name="Grigoriev I."/>
        </authorList>
    </citation>
    <scope>NUCLEOTIDE SEQUENCE</scope>
    <source>
        <strain evidence="2">CBS 109.77</strain>
    </source>
</reference>
<organism evidence="2 3">
    <name type="scientific">Melanomma pulvis-pyrius CBS 109.77</name>
    <dbReference type="NCBI Taxonomy" id="1314802"/>
    <lineage>
        <taxon>Eukaryota</taxon>
        <taxon>Fungi</taxon>
        <taxon>Dikarya</taxon>
        <taxon>Ascomycota</taxon>
        <taxon>Pezizomycotina</taxon>
        <taxon>Dothideomycetes</taxon>
        <taxon>Pleosporomycetidae</taxon>
        <taxon>Pleosporales</taxon>
        <taxon>Melanommataceae</taxon>
        <taxon>Melanomma</taxon>
    </lineage>
</organism>
<name>A0A6A6XX46_9PLEO</name>
<accession>A0A6A6XX46</accession>
<dbReference type="EMBL" id="MU001739">
    <property type="protein sequence ID" value="KAF2801092.1"/>
    <property type="molecule type" value="Genomic_DNA"/>
</dbReference>
<keyword evidence="3" id="KW-1185">Reference proteome</keyword>
<gene>
    <name evidence="2" type="ORF">K505DRAFT_43702</name>
</gene>
<evidence type="ECO:0000256" key="1">
    <source>
        <dbReference type="SAM" id="MobiDB-lite"/>
    </source>
</evidence>
<dbReference type="AlphaFoldDB" id="A0A6A6XX46"/>
<dbReference type="Proteomes" id="UP000799757">
    <property type="component" value="Unassembled WGS sequence"/>
</dbReference>